<feature type="region of interest" description="Disordered" evidence="1">
    <location>
        <begin position="74"/>
        <end position="101"/>
    </location>
</feature>
<evidence type="ECO:0000313" key="2">
    <source>
        <dbReference type="EMBL" id="KAF6438104.1"/>
    </source>
</evidence>
<keyword evidence="3" id="KW-1185">Reference proteome</keyword>
<accession>A0A7J8ERK6</accession>
<dbReference type="AlphaFoldDB" id="A0A7J8ERK6"/>
<name>A0A7J8ERK6_MOLMO</name>
<dbReference type="Proteomes" id="UP000550707">
    <property type="component" value="Unassembled WGS sequence"/>
</dbReference>
<protein>
    <submittedName>
        <fullName evidence="2">Uncharacterized protein</fullName>
    </submittedName>
</protein>
<dbReference type="EMBL" id="JACASF010000013">
    <property type="protein sequence ID" value="KAF6438104.1"/>
    <property type="molecule type" value="Genomic_DNA"/>
</dbReference>
<evidence type="ECO:0000313" key="3">
    <source>
        <dbReference type="Proteomes" id="UP000550707"/>
    </source>
</evidence>
<dbReference type="InParanoid" id="A0A7J8ERK6"/>
<sequence>MKDSGRFCWPRTKTMASHCAGRENRMANKGTRAIDSICGIKAVNEELEARFSRSGSNAQEWGTSQSMPGVVVRDFEPHRPPTELWGAPGEGHRRPPPFASDPARRGWLHLFSALEFPRATGRGRGKSKLPWRRSLPPLATGWPRCPY</sequence>
<reference evidence="2 3" key="1">
    <citation type="journal article" date="2020" name="Nature">
        <title>Six reference-quality genomes reveal evolution of bat adaptations.</title>
        <authorList>
            <person name="Jebb D."/>
            <person name="Huang Z."/>
            <person name="Pippel M."/>
            <person name="Hughes G.M."/>
            <person name="Lavrichenko K."/>
            <person name="Devanna P."/>
            <person name="Winkler S."/>
            <person name="Jermiin L.S."/>
            <person name="Skirmuntt E.C."/>
            <person name="Katzourakis A."/>
            <person name="Burkitt-Gray L."/>
            <person name="Ray D.A."/>
            <person name="Sullivan K.A.M."/>
            <person name="Roscito J.G."/>
            <person name="Kirilenko B.M."/>
            <person name="Davalos L.M."/>
            <person name="Corthals A.P."/>
            <person name="Power M.L."/>
            <person name="Jones G."/>
            <person name="Ransome R.D."/>
            <person name="Dechmann D.K.N."/>
            <person name="Locatelli A.G."/>
            <person name="Puechmaille S.J."/>
            <person name="Fedrigo O."/>
            <person name="Jarvis E.D."/>
            <person name="Hiller M."/>
            <person name="Vernes S.C."/>
            <person name="Myers E.W."/>
            <person name="Teeling E.C."/>
        </authorList>
    </citation>
    <scope>NUCLEOTIDE SEQUENCE [LARGE SCALE GENOMIC DNA]</scope>
    <source>
        <strain evidence="2">MMolMol1</strain>
        <tissue evidence="2">Muscle</tissue>
    </source>
</reference>
<evidence type="ECO:0000256" key="1">
    <source>
        <dbReference type="SAM" id="MobiDB-lite"/>
    </source>
</evidence>
<comment type="caution">
    <text evidence="2">The sequence shown here is derived from an EMBL/GenBank/DDBJ whole genome shotgun (WGS) entry which is preliminary data.</text>
</comment>
<proteinExistence type="predicted"/>
<organism evidence="2 3">
    <name type="scientific">Molossus molossus</name>
    <name type="common">Pallas' mastiff bat</name>
    <name type="synonym">Vespertilio molossus</name>
    <dbReference type="NCBI Taxonomy" id="27622"/>
    <lineage>
        <taxon>Eukaryota</taxon>
        <taxon>Metazoa</taxon>
        <taxon>Chordata</taxon>
        <taxon>Craniata</taxon>
        <taxon>Vertebrata</taxon>
        <taxon>Euteleostomi</taxon>
        <taxon>Mammalia</taxon>
        <taxon>Eutheria</taxon>
        <taxon>Laurasiatheria</taxon>
        <taxon>Chiroptera</taxon>
        <taxon>Yangochiroptera</taxon>
        <taxon>Molossidae</taxon>
        <taxon>Molossus</taxon>
    </lineage>
</organism>
<gene>
    <name evidence="2" type="ORF">HJG59_008775</name>
</gene>